<name>A0A6S6UHJ1_9GAMM</name>
<feature type="region of interest" description="Disordered" evidence="1">
    <location>
        <begin position="1"/>
        <end position="27"/>
    </location>
</feature>
<organism evidence="2">
    <name type="scientific">uncultured Thiotrichaceae bacterium</name>
    <dbReference type="NCBI Taxonomy" id="298394"/>
    <lineage>
        <taxon>Bacteria</taxon>
        <taxon>Pseudomonadati</taxon>
        <taxon>Pseudomonadota</taxon>
        <taxon>Gammaproteobacteria</taxon>
        <taxon>Thiotrichales</taxon>
        <taxon>Thiotrichaceae</taxon>
        <taxon>environmental samples</taxon>
    </lineage>
</organism>
<dbReference type="AlphaFoldDB" id="A0A6S6UHJ1"/>
<proteinExistence type="predicted"/>
<evidence type="ECO:0000256" key="1">
    <source>
        <dbReference type="SAM" id="MobiDB-lite"/>
    </source>
</evidence>
<accession>A0A6S6UHJ1</accession>
<gene>
    <name evidence="2" type="ORF">HELGO_WM24227</name>
</gene>
<evidence type="ECO:0000313" key="2">
    <source>
        <dbReference type="EMBL" id="CAA6830181.1"/>
    </source>
</evidence>
<reference evidence="2" key="1">
    <citation type="submission" date="2020-01" db="EMBL/GenBank/DDBJ databases">
        <authorList>
            <person name="Meier V. D."/>
            <person name="Meier V D."/>
        </authorList>
    </citation>
    <scope>NUCLEOTIDE SEQUENCE</scope>
    <source>
        <strain evidence="2">HLG_WM_MAG_09</strain>
    </source>
</reference>
<dbReference type="EMBL" id="CACVAT010000567">
    <property type="protein sequence ID" value="CAA6830181.1"/>
    <property type="molecule type" value="Genomic_DNA"/>
</dbReference>
<sequence length="660" mass="74689">MTSTDDTFDRVEDMPSGNSVTPQGFLPPMDYRPIVNEGQLTPDEIYTQNKNYLSEQPAITDLMELSQYQKLSQEEEQYYAKILKNKKTTLGTEKETDLLDSQLSVDDQGRVFVIPQPGEEVVYLSEDDISLRNAINDASPGVVIFKTRKYADEDVIQKLTEGMSPNEIAQACFDDLDFLARFLSPHVHIEDFPPIVKEMWKLVMSGVLSLEDFMGQARYALGMPRSIGKTQFIKYLMWATTVFTGRTFTLLITSIEDNGAETIKDVMAMMDQPHVIEVFGKPVLETDNTKQKRFQYCGKECIYLVKAIMSAARGLNLDERRPGLIILDDAQTEENAKSPVQSKALNAWIMSTLIPAGPATGAVVLYVGNTYMFEGSILTKLIKNPEWATLTIGMIKADGTSVWEAVHPIKKLLADFKAAIYFNIEDRWLAQFMNMTELTTDNKFKEKLVDAIYEHRFGGLDVIPTNDNEFNVVMIDPSGYKKNSDDVSIINMTRTSDGVPLISHHITKQMDPERNILEALSLAVRCGATVILVEGVAYQATLSFWMKKYVKRLNLNYMKIIEFHPGSVSKEIRITSSFTKMYAAELFVSSRLLDDYKRAARSFNPLEKDNKDDLLDIVASAGKLYYEKQQAIVYIAKQALLDKMLNSPRESHGVKRKHRV</sequence>
<protein>
    <submittedName>
        <fullName evidence="2">Uncharacterized protein</fullName>
    </submittedName>
</protein>